<evidence type="ECO:0000256" key="8">
    <source>
        <dbReference type="SAM" id="MobiDB-lite"/>
    </source>
</evidence>
<dbReference type="GO" id="GO:1905786">
    <property type="term" value="P:positive regulation of anaphase-promoting complex-dependent catabolic process"/>
    <property type="evidence" value="ECO:0007669"/>
    <property type="project" value="TreeGrafter"/>
</dbReference>
<keyword evidence="2 7" id="KW-0853">WD repeat</keyword>
<keyword evidence="4" id="KW-0677">Repeat</keyword>
<dbReference type="PROSITE" id="PS50082">
    <property type="entry name" value="WD_REPEATS_2"/>
    <property type="match status" value="2"/>
</dbReference>
<reference evidence="10" key="1">
    <citation type="submission" date="2020-09" db="EMBL/GenBank/DDBJ databases">
        <authorList>
            <person name="Kikuchi T."/>
        </authorList>
    </citation>
    <scope>NUCLEOTIDE SEQUENCE</scope>
    <source>
        <strain evidence="10">Ka4C1</strain>
    </source>
</reference>
<dbReference type="InterPro" id="IPR056150">
    <property type="entry name" value="WD40_CDC20-Fz"/>
</dbReference>
<comment type="similarity">
    <text evidence="1">Belongs to the WD repeat CDC20/Fizzy family.</text>
</comment>
<dbReference type="EMBL" id="CAJFCV020000002">
    <property type="protein sequence ID" value="CAG9093647.1"/>
    <property type="molecule type" value="Genomic_DNA"/>
</dbReference>
<evidence type="ECO:0000256" key="2">
    <source>
        <dbReference type="ARBA" id="ARBA00022574"/>
    </source>
</evidence>
<evidence type="ECO:0000256" key="4">
    <source>
        <dbReference type="ARBA" id="ARBA00022737"/>
    </source>
</evidence>
<dbReference type="SMR" id="A0A7I8WNJ0"/>
<dbReference type="GO" id="GO:0051301">
    <property type="term" value="P:cell division"/>
    <property type="evidence" value="ECO:0007669"/>
    <property type="project" value="UniProtKB-KW"/>
</dbReference>
<evidence type="ECO:0000313" key="11">
    <source>
        <dbReference type="Proteomes" id="UP000659654"/>
    </source>
</evidence>
<dbReference type="GO" id="GO:0031145">
    <property type="term" value="P:anaphase-promoting complex-dependent catabolic process"/>
    <property type="evidence" value="ECO:0007669"/>
    <property type="project" value="TreeGrafter"/>
</dbReference>
<feature type="domain" description="CDC20/Fizzy WD40" evidence="9">
    <location>
        <begin position="212"/>
        <end position="510"/>
    </location>
</feature>
<gene>
    <name evidence="10" type="ORF">BXYJ_LOCUS3265</name>
</gene>
<keyword evidence="6" id="KW-0131">Cell cycle</keyword>
<dbReference type="GO" id="GO:1990757">
    <property type="term" value="F:ubiquitin ligase activator activity"/>
    <property type="evidence" value="ECO:0007669"/>
    <property type="project" value="TreeGrafter"/>
</dbReference>
<dbReference type="InterPro" id="IPR001680">
    <property type="entry name" value="WD40_rpt"/>
</dbReference>
<evidence type="ECO:0000256" key="3">
    <source>
        <dbReference type="ARBA" id="ARBA00022618"/>
    </source>
</evidence>
<dbReference type="Proteomes" id="UP000659654">
    <property type="component" value="Unassembled WGS sequence"/>
</dbReference>
<feature type="region of interest" description="Disordered" evidence="8">
    <location>
        <begin position="119"/>
        <end position="140"/>
    </location>
</feature>
<feature type="repeat" description="WD" evidence="7">
    <location>
        <begin position="339"/>
        <end position="371"/>
    </location>
</feature>
<protein>
    <submittedName>
        <fullName evidence="10">(pine wood nematode) hypothetical protein</fullName>
    </submittedName>
</protein>
<dbReference type="GO" id="GO:0005680">
    <property type="term" value="C:anaphase-promoting complex"/>
    <property type="evidence" value="ECO:0007669"/>
    <property type="project" value="TreeGrafter"/>
</dbReference>
<dbReference type="PROSITE" id="PS50294">
    <property type="entry name" value="WD_REPEATS_REGION"/>
    <property type="match status" value="2"/>
</dbReference>
<dbReference type="InterPro" id="IPR033010">
    <property type="entry name" value="Cdc20/Fizzy"/>
</dbReference>
<sequence length="542" mass="60666">MLCFSQAPLSQLRRHCAHTDNQAERPIYSVCTVMSVSLSRSIFNDISNVEERRPRSGKRPEGRISLRQVSEKTFKKREITPSRNLDVKTGQVIGDGDRYVGAMNNEQLGIAQHLMRGGDDFEDPLNTSSSAPCSPESKDRRDMKMRLMRARSAGDISSAPNDLRIVSYKRGLCPKPPPGHRSKPAVMYTCVQPSSTAKRHQRYLPKSPVRILDAPTINDDFYLNIMDWGQTNVVAVALDNVVYLWHAESGDVDTLDEFDGVSVSSVKWSEEGRYLSVGLTNGQLKLYDVTTKRNLRTITSQLQRIGCISWKKSVVTYGCRSGRIYNHDTRRAQSLIGDFDLHTGEVCGVKWSPDEKHLVSGGADQTVNVWDERQIGADDPQPTHTFVEHTATVKAIEFVPFLGMNNNMVATGGGLNDGTVKIWNLSTGQLHSSYNTDNQISGILFNKNYKEMCTSHGNPRSFLRFHHYKNQKFEAVGDIDSHTGRILSLTQSPCGQFVLSAASDETLRLWNCWKQDKSVSALTSTMRQMKLQNSSTNAPSIR</sequence>
<evidence type="ECO:0000313" key="10">
    <source>
        <dbReference type="EMBL" id="CAD5213908.1"/>
    </source>
</evidence>
<dbReference type="Pfam" id="PF24807">
    <property type="entry name" value="WD40_CDC20-Fz"/>
    <property type="match status" value="1"/>
</dbReference>
<dbReference type="OrthoDB" id="10263272at2759"/>
<dbReference type="Proteomes" id="UP000582659">
    <property type="component" value="Unassembled WGS sequence"/>
</dbReference>
<dbReference type="PANTHER" id="PTHR19918:SF8">
    <property type="entry name" value="FI02843P"/>
    <property type="match status" value="1"/>
</dbReference>
<evidence type="ECO:0000256" key="5">
    <source>
        <dbReference type="ARBA" id="ARBA00022776"/>
    </source>
</evidence>
<keyword evidence="3" id="KW-0132">Cell division</keyword>
<evidence type="ECO:0000259" key="9">
    <source>
        <dbReference type="Pfam" id="PF24807"/>
    </source>
</evidence>
<name>A0A7I8WNJ0_BURXY</name>
<keyword evidence="11" id="KW-1185">Reference proteome</keyword>
<evidence type="ECO:0000256" key="1">
    <source>
        <dbReference type="ARBA" id="ARBA00006445"/>
    </source>
</evidence>
<proteinExistence type="inferred from homology"/>
<accession>A0A7I8WNJ0</accession>
<dbReference type="EMBL" id="CAJFDI010000002">
    <property type="protein sequence ID" value="CAD5213908.1"/>
    <property type="molecule type" value="Genomic_DNA"/>
</dbReference>
<dbReference type="SMART" id="SM00320">
    <property type="entry name" value="WD40"/>
    <property type="match status" value="5"/>
</dbReference>
<dbReference type="AlphaFoldDB" id="A0A7I8WNJ0"/>
<dbReference type="InterPro" id="IPR015943">
    <property type="entry name" value="WD40/YVTN_repeat-like_dom_sf"/>
</dbReference>
<dbReference type="PANTHER" id="PTHR19918">
    <property type="entry name" value="CELL DIVISION CYCLE 20 CDC20 FIZZY -RELATED"/>
    <property type="match status" value="1"/>
</dbReference>
<dbReference type="SUPFAM" id="SSF50998">
    <property type="entry name" value="Quinoprotein alcohol dehydrogenase-like"/>
    <property type="match status" value="1"/>
</dbReference>
<evidence type="ECO:0000256" key="7">
    <source>
        <dbReference type="PROSITE-ProRule" id="PRU00221"/>
    </source>
</evidence>
<evidence type="ECO:0000256" key="6">
    <source>
        <dbReference type="ARBA" id="ARBA00023306"/>
    </source>
</evidence>
<dbReference type="GO" id="GO:0010997">
    <property type="term" value="F:anaphase-promoting complex binding"/>
    <property type="evidence" value="ECO:0007669"/>
    <property type="project" value="InterPro"/>
</dbReference>
<dbReference type="InterPro" id="IPR011047">
    <property type="entry name" value="Quinoprotein_ADH-like_sf"/>
</dbReference>
<comment type="caution">
    <text evidence="10">The sequence shown here is derived from an EMBL/GenBank/DDBJ whole genome shotgun (WGS) entry which is preliminary data.</text>
</comment>
<feature type="repeat" description="WD" evidence="7">
    <location>
        <begin position="479"/>
        <end position="511"/>
    </location>
</feature>
<dbReference type="Gene3D" id="2.130.10.10">
    <property type="entry name" value="YVTN repeat-like/Quinoprotein amine dehydrogenase"/>
    <property type="match status" value="1"/>
</dbReference>
<organism evidence="10 11">
    <name type="scientific">Bursaphelenchus xylophilus</name>
    <name type="common">Pinewood nematode worm</name>
    <name type="synonym">Aphelenchoides xylophilus</name>
    <dbReference type="NCBI Taxonomy" id="6326"/>
    <lineage>
        <taxon>Eukaryota</taxon>
        <taxon>Metazoa</taxon>
        <taxon>Ecdysozoa</taxon>
        <taxon>Nematoda</taxon>
        <taxon>Chromadorea</taxon>
        <taxon>Rhabditida</taxon>
        <taxon>Tylenchina</taxon>
        <taxon>Tylenchomorpha</taxon>
        <taxon>Aphelenchoidea</taxon>
        <taxon>Aphelenchoididae</taxon>
        <taxon>Bursaphelenchus</taxon>
    </lineage>
</organism>
<keyword evidence="5" id="KW-0498">Mitosis</keyword>